<evidence type="ECO:0000313" key="1">
    <source>
        <dbReference type="EMBL" id="PWV05045.1"/>
    </source>
</evidence>
<dbReference type="VEuPathDB" id="TriTrypDB:C4B63_18g57"/>
<evidence type="ECO:0000313" key="2">
    <source>
        <dbReference type="Proteomes" id="UP000246078"/>
    </source>
</evidence>
<name>A0A2V2W9Q5_TRYCR</name>
<comment type="caution">
    <text evidence="1">The sequence shown here is derived from an EMBL/GenBank/DDBJ whole genome shotgun (WGS) entry which is preliminary data.</text>
</comment>
<dbReference type="VEuPathDB" id="TriTrypDB:TcBrA4_0029260"/>
<dbReference type="GO" id="GO:0005930">
    <property type="term" value="C:axoneme"/>
    <property type="evidence" value="ECO:0007669"/>
    <property type="project" value="TreeGrafter"/>
</dbReference>
<dbReference type="GO" id="GO:0003341">
    <property type="term" value="P:cilium movement"/>
    <property type="evidence" value="ECO:0007669"/>
    <property type="project" value="TreeGrafter"/>
</dbReference>
<dbReference type="VEuPathDB" id="TriTrypDB:TCDM_01413"/>
<dbReference type="VEuPathDB" id="TriTrypDB:TcYC6_0096790"/>
<dbReference type="InterPro" id="IPR033305">
    <property type="entry name" value="Hydin-like"/>
</dbReference>
<sequence length="348" mass="39368">MSLRVEVTDAEETLFESIPLTVKAEAHDVVIEWSNHVDFKLMHVGETKKENVLILNKSPYDVGYLLRLPKCLQNLISLNPSEGGNAWVGGFQGRLFVECGGDDSLRQGRRNPGISVIEASFFDPVKNELLFPVQSIPVSGEAWYNRFTIKPACIDFGFCVVNQSKKCSFELQNTGHFPLNFRLFNYKNGPALLQQEDEEGVGKKQRKSAKPDPGFQLGVFTVSPSSGTVAVGKLFHFRCSLYRRHDQIIGRHLVYMWITVTQRRRQKVFLLSLSPPQQPLVLCPTSHPLWTWRLYLRNNKWCQAILNVTRRCVPTQGILVPFTLALPSLAVGWRSDSELPIPVRSCAL</sequence>
<organism evidence="1 2">
    <name type="scientific">Trypanosoma cruzi</name>
    <dbReference type="NCBI Taxonomy" id="5693"/>
    <lineage>
        <taxon>Eukaryota</taxon>
        <taxon>Discoba</taxon>
        <taxon>Euglenozoa</taxon>
        <taxon>Kinetoplastea</taxon>
        <taxon>Metakinetoplastina</taxon>
        <taxon>Trypanosomatida</taxon>
        <taxon>Trypanosomatidae</taxon>
        <taxon>Trypanosoma</taxon>
        <taxon>Schizotrypanum</taxon>
    </lineage>
</organism>
<reference evidence="1 2" key="1">
    <citation type="journal article" date="2018" name="Microb. Genom.">
        <title>Expanding an expanded genome: long-read sequencing of Trypanosoma cruzi.</title>
        <authorList>
            <person name="Berna L."/>
            <person name="Rodriguez M."/>
            <person name="Chiribao M.L."/>
            <person name="Parodi-Talice A."/>
            <person name="Pita S."/>
            <person name="Rijo G."/>
            <person name="Alvarez-Valin F."/>
            <person name="Robello C."/>
        </authorList>
    </citation>
    <scope>NUCLEOTIDE SEQUENCE [LARGE SCALE GENOMIC DNA]</scope>
    <source>
        <strain evidence="1 2">TCC</strain>
    </source>
</reference>
<dbReference type="VEuPathDB" id="TriTrypDB:TCSYLVIO_003224"/>
<dbReference type="VEuPathDB" id="TriTrypDB:TcCLB.507023.220"/>
<dbReference type="VEuPathDB" id="TriTrypDB:BCY84_00999"/>
<dbReference type="GO" id="GO:1904158">
    <property type="term" value="P:axonemal central apparatus assembly"/>
    <property type="evidence" value="ECO:0007669"/>
    <property type="project" value="TreeGrafter"/>
</dbReference>
<dbReference type="PANTHER" id="PTHR23053">
    <property type="entry name" value="DLEC1 DELETED IN LUNG AND ESOPHAGEAL CANCER 1"/>
    <property type="match status" value="1"/>
</dbReference>
<dbReference type="PANTHER" id="PTHR23053:SF0">
    <property type="entry name" value="HYDROCEPHALUS-INDUCING PROTEIN HOMOLOG"/>
    <property type="match status" value="1"/>
</dbReference>
<dbReference type="VEuPathDB" id="TriTrypDB:TcCL_NonESM00574"/>
<dbReference type="AlphaFoldDB" id="A0A2V2W9Q5"/>
<dbReference type="Gene3D" id="2.60.40.10">
    <property type="entry name" value="Immunoglobulins"/>
    <property type="match status" value="1"/>
</dbReference>
<accession>A0A2V2W9Q5</accession>
<dbReference type="InterPro" id="IPR013783">
    <property type="entry name" value="Ig-like_fold"/>
</dbReference>
<dbReference type="VEuPathDB" id="TriTrypDB:Tc_MARK_1934"/>
<dbReference type="VEuPathDB" id="TriTrypDB:C3747_138g2"/>
<proteinExistence type="predicted"/>
<dbReference type="VEuPathDB" id="TriTrypDB:ECC02_000307"/>
<dbReference type="EMBL" id="PRFC01000138">
    <property type="protein sequence ID" value="PWV05045.1"/>
    <property type="molecule type" value="Genomic_DNA"/>
</dbReference>
<dbReference type="VEuPathDB" id="TriTrypDB:TcG_02277"/>
<gene>
    <name evidence="1" type="ORF">C3747_138g2</name>
</gene>
<dbReference type="VEuPathDB" id="TriTrypDB:TcCLB.511749.9"/>
<protein>
    <submittedName>
        <fullName evidence="1">Uncharacterized protein</fullName>
    </submittedName>
</protein>
<dbReference type="Proteomes" id="UP000246078">
    <property type="component" value="Unassembled WGS sequence"/>
</dbReference>